<comment type="caution">
    <text evidence="1">The sequence shown here is derived from an EMBL/GenBank/DDBJ whole genome shotgun (WGS) entry which is preliminary data.</text>
</comment>
<dbReference type="Pfam" id="PF00657">
    <property type="entry name" value="Lipase_GDSL"/>
    <property type="match status" value="1"/>
</dbReference>
<proteinExistence type="predicted"/>
<dbReference type="InterPro" id="IPR001087">
    <property type="entry name" value="GDSL"/>
</dbReference>
<dbReference type="InterPro" id="IPR036514">
    <property type="entry name" value="SGNH_hydro_sf"/>
</dbReference>
<evidence type="ECO:0008006" key="3">
    <source>
        <dbReference type="Google" id="ProtNLM"/>
    </source>
</evidence>
<name>A0A934S8I5_9BACT</name>
<dbReference type="InterPro" id="IPR051532">
    <property type="entry name" value="Ester_Hydrolysis_Enzymes"/>
</dbReference>
<reference evidence="1" key="1">
    <citation type="submission" date="2021-01" db="EMBL/GenBank/DDBJ databases">
        <title>Modified the classification status of verrucomicrobia.</title>
        <authorList>
            <person name="Feng X."/>
        </authorList>
    </citation>
    <scope>NUCLEOTIDE SEQUENCE</scope>
    <source>
        <strain evidence="1">KCTC 22041</strain>
    </source>
</reference>
<dbReference type="Gene3D" id="3.40.50.1110">
    <property type="entry name" value="SGNH hydrolase"/>
    <property type="match status" value="1"/>
</dbReference>
<protein>
    <recommendedName>
        <fullName evidence="3">SGNH hydrolase-type esterase domain-containing protein</fullName>
    </recommendedName>
</protein>
<organism evidence="1 2">
    <name type="scientific">Luteolibacter pohnpeiensis</name>
    <dbReference type="NCBI Taxonomy" id="454153"/>
    <lineage>
        <taxon>Bacteria</taxon>
        <taxon>Pseudomonadati</taxon>
        <taxon>Verrucomicrobiota</taxon>
        <taxon>Verrucomicrobiia</taxon>
        <taxon>Verrucomicrobiales</taxon>
        <taxon>Verrucomicrobiaceae</taxon>
        <taxon>Luteolibacter</taxon>
    </lineage>
</organism>
<accession>A0A934S8I5</accession>
<dbReference type="SUPFAM" id="SSF52266">
    <property type="entry name" value="SGNH hydrolase"/>
    <property type="match status" value="1"/>
</dbReference>
<evidence type="ECO:0000313" key="1">
    <source>
        <dbReference type="EMBL" id="MBK1883199.1"/>
    </source>
</evidence>
<dbReference type="Proteomes" id="UP000603141">
    <property type="component" value="Unassembled WGS sequence"/>
</dbReference>
<dbReference type="GO" id="GO:0004622">
    <property type="term" value="F:phosphatidylcholine lysophospholipase activity"/>
    <property type="evidence" value="ECO:0007669"/>
    <property type="project" value="TreeGrafter"/>
</dbReference>
<dbReference type="RefSeq" id="WP_200271084.1">
    <property type="nucleotide sequence ID" value="NZ_JAENIJ010000018.1"/>
</dbReference>
<dbReference type="EMBL" id="JAENIJ010000018">
    <property type="protein sequence ID" value="MBK1883199.1"/>
    <property type="molecule type" value="Genomic_DNA"/>
</dbReference>
<sequence length="439" mass="48066">MMDFLKWAIAVTGACVVSASGQAVKVLAIGDSLTEEYRFETVFSGPTSNPVDSNTKNWVELLAENRRADLTFGSYEANLLSYPDFRDAGYKYNYGVPGFTTENWIDVIQSSFFDTLSGDAYAIGCYATKTALVRHLEDDGIGVVVILLGGNDLKSDYDGIFNDDQPPALLTEAVQNIRTIYQFVRSENSSVPVVICTFPDIGATPEVSEKYTEPDLRVRARQRIADANASLMATATSLGAEVARIDSVTARVFDEVPFYLNGTLMTYEPDPENAPDRLFCHDGFHPATIGQALIANQIVDAINRALGTTVEPFANRVILGDLLGLDPDQPYLDWAGSAGAMDANPDGDASPNLVEYMLGSEPLMPDSPFIFGADGELSFLTLEDRFRFASLQVLESETLGDDWQPVPENRIQIDASGRWQIEPSGDAKNFYRLQVVPNP</sequence>
<gene>
    <name evidence="1" type="ORF">JIN85_12300</name>
</gene>
<keyword evidence="2" id="KW-1185">Reference proteome</keyword>
<dbReference type="PANTHER" id="PTHR30383:SF5">
    <property type="entry name" value="SGNH HYDROLASE-TYPE ESTERASE DOMAIN-CONTAINING PROTEIN"/>
    <property type="match status" value="1"/>
</dbReference>
<dbReference type="PANTHER" id="PTHR30383">
    <property type="entry name" value="THIOESTERASE 1/PROTEASE 1/LYSOPHOSPHOLIPASE L1"/>
    <property type="match status" value="1"/>
</dbReference>
<dbReference type="AlphaFoldDB" id="A0A934S8I5"/>
<evidence type="ECO:0000313" key="2">
    <source>
        <dbReference type="Proteomes" id="UP000603141"/>
    </source>
</evidence>